<dbReference type="Proteomes" id="UP001431572">
    <property type="component" value="Chromosome 2"/>
</dbReference>
<reference evidence="3" key="2">
    <citation type="journal article" date="2024" name="Nature">
        <title>Anoxygenic phototroph of the Chloroflexota uses a type I reaction centre.</title>
        <authorList>
            <person name="Tsuji J.M."/>
            <person name="Shaw N.A."/>
            <person name="Nagashima S."/>
            <person name="Venkiteswaran J.J."/>
            <person name="Schiff S.L."/>
            <person name="Watanabe T."/>
            <person name="Fukui M."/>
            <person name="Hanada S."/>
            <person name="Tank M."/>
            <person name="Neufeld J.D."/>
        </authorList>
    </citation>
    <scope>NUCLEOTIDE SEQUENCE</scope>
    <source>
        <strain evidence="3">L227-S17</strain>
    </source>
</reference>
<sequence>MSQENPIQTTTKAVKSFNPDKTVKELVEQIRELAGERNAGTFKALGENAKRRFGTKEGSDLKTPLSLLKLKVVDLATIAGVVIYLDSAGVGNKTLNILLAEQGLGRIDGQLNFTRYASQVSIQNREKKLTTVKSTAREVPTVAKPAEPKIQKPVAKSVEPRMQKPPTKSVEPRIQKPPTKSVDAEKPKTPAKHSAGGILSKAVKRFSSAETKDEKAPAEAKTK</sequence>
<dbReference type="AlphaFoldDB" id="A0A8T7M6F1"/>
<feature type="compositionally biased region" description="Basic and acidic residues" evidence="1">
    <location>
        <begin position="210"/>
        <end position="223"/>
    </location>
</feature>
<proteinExistence type="predicted"/>
<dbReference type="EMBL" id="CP128400">
    <property type="protein sequence ID" value="WJW69463.1"/>
    <property type="molecule type" value="Genomic_DNA"/>
</dbReference>
<evidence type="ECO:0000313" key="5">
    <source>
        <dbReference type="Proteomes" id="UP001431572"/>
    </source>
</evidence>
<name>A0A8T7M6F1_9CHLR</name>
<reference evidence="2 4" key="1">
    <citation type="submission" date="2020-06" db="EMBL/GenBank/DDBJ databases">
        <title>Anoxygenic phototrophic Chloroflexota member uses a Type I reaction center.</title>
        <authorList>
            <person name="Tsuji J.M."/>
            <person name="Shaw N.A."/>
            <person name="Nagashima S."/>
            <person name="Venkiteswaran J."/>
            <person name="Schiff S.L."/>
            <person name="Hanada S."/>
            <person name="Tank M."/>
            <person name="Neufeld J.D."/>
        </authorList>
    </citation>
    <scope>NUCLEOTIDE SEQUENCE [LARGE SCALE GENOMIC DNA]</scope>
    <source>
        <strain evidence="2">L227-S17</strain>
    </source>
</reference>
<keyword evidence="5" id="KW-1185">Reference proteome</keyword>
<evidence type="ECO:0000313" key="2">
    <source>
        <dbReference type="EMBL" id="NWJ47552.1"/>
    </source>
</evidence>
<accession>A0A8T7M6F1</accession>
<protein>
    <submittedName>
        <fullName evidence="2">Uncharacterized protein</fullName>
    </submittedName>
</protein>
<evidence type="ECO:0000256" key="1">
    <source>
        <dbReference type="SAM" id="MobiDB-lite"/>
    </source>
</evidence>
<evidence type="ECO:0000313" key="4">
    <source>
        <dbReference type="Proteomes" id="UP000521676"/>
    </source>
</evidence>
<evidence type="ECO:0000313" key="3">
    <source>
        <dbReference type="EMBL" id="WJW69463.1"/>
    </source>
</evidence>
<gene>
    <name evidence="2" type="ORF">HXX08_16965</name>
    <name evidence="3" type="ORF">OZ401_003076</name>
</gene>
<dbReference type="EMBL" id="JACATZ010000003">
    <property type="protein sequence ID" value="NWJ47552.1"/>
    <property type="molecule type" value="Genomic_DNA"/>
</dbReference>
<feature type="region of interest" description="Disordered" evidence="1">
    <location>
        <begin position="143"/>
        <end position="223"/>
    </location>
</feature>
<dbReference type="Proteomes" id="UP000521676">
    <property type="component" value="Unassembled WGS sequence"/>
</dbReference>
<dbReference type="RefSeq" id="WP_341471347.1">
    <property type="nucleotide sequence ID" value="NZ_CP128400.1"/>
</dbReference>
<organism evidence="2 4">
    <name type="scientific">Candidatus Chlorohelix allophototropha</name>
    <dbReference type="NCBI Taxonomy" id="3003348"/>
    <lineage>
        <taxon>Bacteria</taxon>
        <taxon>Bacillati</taxon>
        <taxon>Chloroflexota</taxon>
        <taxon>Chloroflexia</taxon>
        <taxon>Candidatus Chloroheliales</taxon>
        <taxon>Candidatus Chloroheliaceae</taxon>
        <taxon>Candidatus Chlorohelix</taxon>
    </lineage>
</organism>